<name>A0ACC1JSJ6_9FUNG</name>
<organism evidence="1 2">
    <name type="scientific">Coemansia nantahalensis</name>
    <dbReference type="NCBI Taxonomy" id="2789366"/>
    <lineage>
        <taxon>Eukaryota</taxon>
        <taxon>Fungi</taxon>
        <taxon>Fungi incertae sedis</taxon>
        <taxon>Zoopagomycota</taxon>
        <taxon>Kickxellomycotina</taxon>
        <taxon>Kickxellomycetes</taxon>
        <taxon>Kickxellales</taxon>
        <taxon>Kickxellaceae</taxon>
        <taxon>Coemansia</taxon>
    </lineage>
</organism>
<evidence type="ECO:0000313" key="2">
    <source>
        <dbReference type="Proteomes" id="UP001140234"/>
    </source>
</evidence>
<proteinExistence type="predicted"/>
<sequence>MLGISLASVVSGVLITKTGHFRPFIWAGTAVTTLGLGLLVLLGAHPTSGILIGIPIVFGAGIGLTLQPMIICAQNSVDQRDIATATTLLITIRMLGSAIGLAIAQSVIQNSLSPLLAALAARFPAHADLLDDVTRNQAVIWAPGVPPDVRDGVIDAYVHALHKAYFVLLAFGGLTFVISLFVKRTALRKRLGDAAAD</sequence>
<dbReference type="Proteomes" id="UP001140234">
    <property type="component" value="Unassembled WGS sequence"/>
</dbReference>
<comment type="caution">
    <text evidence="1">The sequence shown here is derived from an EMBL/GenBank/DDBJ whole genome shotgun (WGS) entry which is preliminary data.</text>
</comment>
<gene>
    <name evidence="1" type="ORF">IWQ57_004455</name>
</gene>
<keyword evidence="2" id="KW-1185">Reference proteome</keyword>
<protein>
    <submittedName>
        <fullName evidence="1">Uncharacterized protein</fullName>
    </submittedName>
</protein>
<dbReference type="EMBL" id="JANBUJ010001757">
    <property type="protein sequence ID" value="KAJ2766230.1"/>
    <property type="molecule type" value="Genomic_DNA"/>
</dbReference>
<accession>A0ACC1JSJ6</accession>
<reference evidence="1" key="1">
    <citation type="submission" date="2022-07" db="EMBL/GenBank/DDBJ databases">
        <title>Phylogenomic reconstructions and comparative analyses of Kickxellomycotina fungi.</title>
        <authorList>
            <person name="Reynolds N.K."/>
            <person name="Stajich J.E."/>
            <person name="Barry K."/>
            <person name="Grigoriev I.V."/>
            <person name="Crous P."/>
            <person name="Smith M.E."/>
        </authorList>
    </citation>
    <scope>NUCLEOTIDE SEQUENCE</scope>
    <source>
        <strain evidence="1">CBS 109366</strain>
    </source>
</reference>
<evidence type="ECO:0000313" key="1">
    <source>
        <dbReference type="EMBL" id="KAJ2766230.1"/>
    </source>
</evidence>